<protein>
    <submittedName>
        <fullName evidence="2">BHLH domain-containing protein</fullName>
    </submittedName>
</protein>
<evidence type="ECO:0000313" key="1">
    <source>
        <dbReference type="Proteomes" id="UP000887580"/>
    </source>
</evidence>
<sequence length="383" mass="43383">MCFSSLLAFGKKLETDCGKKMNQEQQSYDGALQYYTTNPVRTSEITQLQNFQEYDTLYRYHQQPTYYAYTPNAICTATPVVQQTSLYNEFTTPEFIVQQLPPPPRSTEEFRPANNNPPQIILNQVPPQPREIVKQEKKEQFDVKDGIDASSSGLTDHSDVNDSLETTPTKKGGNNGQPTKRLDRRKAATMRERRRLRKVNEAFEVVKQRTCSNPNQRLPKVEILRNAIEYIDKLERTLGDLGKPTDIMTARNGVNINMNGEYLQVSGPPFYKTRPPYIDAEMEDENGGYFRQSAVFRQPQQDFNSIPSAPAPQPRKYRRNNTGAPRAPRTPAASSVVVTSASSVDHISMDSQQHHEMPVSTMPETTIVSSSSPPIIMENVKNE</sequence>
<dbReference type="WBParaSite" id="PS1159_v2.g19335.t3">
    <property type="protein sequence ID" value="PS1159_v2.g19335.t3"/>
    <property type="gene ID" value="PS1159_v2.g19335"/>
</dbReference>
<evidence type="ECO:0000313" key="2">
    <source>
        <dbReference type="WBParaSite" id="PS1159_v2.g19335.t3"/>
    </source>
</evidence>
<dbReference type="Proteomes" id="UP000887580">
    <property type="component" value="Unplaced"/>
</dbReference>
<proteinExistence type="predicted"/>
<organism evidence="1 2">
    <name type="scientific">Panagrolaimus sp. PS1159</name>
    <dbReference type="NCBI Taxonomy" id="55785"/>
    <lineage>
        <taxon>Eukaryota</taxon>
        <taxon>Metazoa</taxon>
        <taxon>Ecdysozoa</taxon>
        <taxon>Nematoda</taxon>
        <taxon>Chromadorea</taxon>
        <taxon>Rhabditida</taxon>
        <taxon>Tylenchina</taxon>
        <taxon>Panagrolaimomorpha</taxon>
        <taxon>Panagrolaimoidea</taxon>
        <taxon>Panagrolaimidae</taxon>
        <taxon>Panagrolaimus</taxon>
    </lineage>
</organism>
<reference evidence="2" key="1">
    <citation type="submission" date="2022-11" db="UniProtKB">
        <authorList>
            <consortium name="WormBaseParasite"/>
        </authorList>
    </citation>
    <scope>IDENTIFICATION</scope>
</reference>
<accession>A0AC35FNM0</accession>
<name>A0AC35FNM0_9BILA</name>